<dbReference type="InterPro" id="IPR018699">
    <property type="entry name" value="DUF2203"/>
</dbReference>
<name>A0AA96GQI5_9BACT</name>
<dbReference type="PIRSF" id="PIRSF016498">
    <property type="entry name" value="UCP016498"/>
    <property type="match status" value="1"/>
</dbReference>
<sequence>MSDSGFPFSSERIFTLSEANGLIPELEQFWDNIKAGRQILMDTREEVKKASAQASSGGGTVMGVQYIKGLQDINGSLHAIQELGVVIKDVEIGLCDFPFLLDDRLVFLCWKSGEKQVRWWHDIDSGYANRQPLEDPNP</sequence>
<dbReference type="KEGG" id="nneo:PQG83_18620"/>
<gene>
    <name evidence="1" type="ORF">PQG83_18620</name>
</gene>
<dbReference type="Pfam" id="PF09969">
    <property type="entry name" value="DUF2203"/>
    <property type="match status" value="1"/>
</dbReference>
<evidence type="ECO:0000313" key="2">
    <source>
        <dbReference type="Proteomes" id="UP001302494"/>
    </source>
</evidence>
<keyword evidence="2" id="KW-1185">Reference proteome</keyword>
<dbReference type="EMBL" id="CP116968">
    <property type="protein sequence ID" value="WNM61736.1"/>
    <property type="molecule type" value="Genomic_DNA"/>
</dbReference>
<accession>A0AA96GQI5</accession>
<dbReference type="Proteomes" id="UP001302494">
    <property type="component" value="Chromosome"/>
</dbReference>
<evidence type="ECO:0000313" key="1">
    <source>
        <dbReference type="EMBL" id="WNM61736.1"/>
    </source>
</evidence>
<organism evidence="1 2">
    <name type="scientific">Candidatus Nitrospira neomarina</name>
    <dbReference type="NCBI Taxonomy" id="3020899"/>
    <lineage>
        <taxon>Bacteria</taxon>
        <taxon>Pseudomonadati</taxon>
        <taxon>Nitrospirota</taxon>
        <taxon>Nitrospiria</taxon>
        <taxon>Nitrospirales</taxon>
        <taxon>Nitrospiraceae</taxon>
        <taxon>Nitrospira</taxon>
    </lineage>
</organism>
<dbReference type="AlphaFoldDB" id="A0AA96GQI5"/>
<dbReference type="RefSeq" id="WP_312646356.1">
    <property type="nucleotide sequence ID" value="NZ_CP116968.1"/>
</dbReference>
<proteinExistence type="predicted"/>
<reference evidence="1 2" key="1">
    <citation type="submission" date="2023-01" db="EMBL/GenBank/DDBJ databases">
        <title>Cultivation and genomic characterization of new, ubiquitous marine nitrite-oxidizing bacteria from the Nitrospirales.</title>
        <authorList>
            <person name="Mueller A.J."/>
            <person name="Daebeler A."/>
            <person name="Herbold C.W."/>
            <person name="Kirkegaard R.H."/>
            <person name="Daims H."/>
        </authorList>
    </citation>
    <scope>NUCLEOTIDE SEQUENCE [LARGE SCALE GENOMIC DNA]</scope>
    <source>
        <strain evidence="1 2">DK</strain>
    </source>
</reference>
<protein>
    <submittedName>
        <fullName evidence="1">DUF2203 domain-containing protein</fullName>
    </submittedName>
</protein>